<keyword evidence="1" id="KW-0472">Membrane</keyword>
<accession>A0A6A4GCM6</accession>
<dbReference type="OrthoDB" id="4179406at2759"/>
<dbReference type="EMBL" id="ML770664">
    <property type="protein sequence ID" value="KAE9383168.1"/>
    <property type="molecule type" value="Genomic_DNA"/>
</dbReference>
<evidence type="ECO:0000313" key="3">
    <source>
        <dbReference type="Proteomes" id="UP000799118"/>
    </source>
</evidence>
<proteinExistence type="predicted"/>
<name>A0A6A4GCM6_9AGAR</name>
<protein>
    <submittedName>
        <fullName evidence="2">Uncharacterized protein</fullName>
    </submittedName>
</protein>
<keyword evidence="1" id="KW-1133">Transmembrane helix</keyword>
<keyword evidence="1" id="KW-0812">Transmembrane</keyword>
<evidence type="ECO:0000256" key="1">
    <source>
        <dbReference type="SAM" id="Phobius"/>
    </source>
</evidence>
<evidence type="ECO:0000313" key="2">
    <source>
        <dbReference type="EMBL" id="KAE9383168.1"/>
    </source>
</evidence>
<dbReference type="AlphaFoldDB" id="A0A6A4GCM6"/>
<reference evidence="2" key="1">
    <citation type="journal article" date="2019" name="Environ. Microbiol.">
        <title>Fungal ecological strategies reflected in gene transcription - a case study of two litter decomposers.</title>
        <authorList>
            <person name="Barbi F."/>
            <person name="Kohler A."/>
            <person name="Barry K."/>
            <person name="Baskaran P."/>
            <person name="Daum C."/>
            <person name="Fauchery L."/>
            <person name="Ihrmark K."/>
            <person name="Kuo A."/>
            <person name="LaButti K."/>
            <person name="Lipzen A."/>
            <person name="Morin E."/>
            <person name="Grigoriev I.V."/>
            <person name="Henrissat B."/>
            <person name="Lindahl B."/>
            <person name="Martin F."/>
        </authorList>
    </citation>
    <scope>NUCLEOTIDE SEQUENCE</scope>
    <source>
        <strain evidence="2">JB14</strain>
    </source>
</reference>
<sequence length="386" mass="43391">MPDATRSYIQLVLYGYSFLYDVMRRALNLWRHPLSFILFLWLTSLLYTPLFWVTTATLKPLCSIPGIQQSRFCSANHYNATIHPDFPRLMDAQTITFEQLLDNSVGGSGLSLEIKKAEMAVVDLITLVEYSELSNRQILVESLTLFTEDARLTGRGLQIFVAKVAGAVDLITAVNECAIRTLSSIQSLPSFSLLSFAIIQYPPPPYSEKIVREAFIESMTTLSALVENLILLAEVQLMNIDRLEEHLSIIHALRVREDSAISLAKAELLGDIWTLLGGNRRMLKGYDRNLELLRGVGGVRMQAWAHITSALHLLRQLRDDMEVMEETLSRPSLTGSHISVEVHMKSIELGVERLKESKALARRKEGEDMNKRVSVGEGAKIIYVTS</sequence>
<gene>
    <name evidence="2" type="ORF">BT96DRAFT_844466</name>
</gene>
<feature type="transmembrane region" description="Helical" evidence="1">
    <location>
        <begin position="34"/>
        <end position="53"/>
    </location>
</feature>
<dbReference type="Proteomes" id="UP000799118">
    <property type="component" value="Unassembled WGS sequence"/>
</dbReference>
<organism evidence="2 3">
    <name type="scientific">Gymnopus androsaceus JB14</name>
    <dbReference type="NCBI Taxonomy" id="1447944"/>
    <lineage>
        <taxon>Eukaryota</taxon>
        <taxon>Fungi</taxon>
        <taxon>Dikarya</taxon>
        <taxon>Basidiomycota</taxon>
        <taxon>Agaricomycotina</taxon>
        <taxon>Agaricomycetes</taxon>
        <taxon>Agaricomycetidae</taxon>
        <taxon>Agaricales</taxon>
        <taxon>Marasmiineae</taxon>
        <taxon>Omphalotaceae</taxon>
        <taxon>Gymnopus</taxon>
    </lineage>
</organism>
<keyword evidence="3" id="KW-1185">Reference proteome</keyword>